<feature type="signal peptide" evidence="13">
    <location>
        <begin position="1"/>
        <end position="23"/>
    </location>
</feature>
<evidence type="ECO:0000256" key="7">
    <source>
        <dbReference type="ARBA" id="ARBA00022989"/>
    </source>
</evidence>
<accession>F6URN5</accession>
<evidence type="ECO:0000256" key="5">
    <source>
        <dbReference type="ARBA" id="ARBA00022737"/>
    </source>
</evidence>
<evidence type="ECO:0000256" key="10">
    <source>
        <dbReference type="PROSITE-ProRule" id="PRU00043"/>
    </source>
</evidence>
<protein>
    <recommendedName>
        <fullName evidence="14">Cadherin domain-containing protein</fullName>
    </recommendedName>
</protein>
<keyword evidence="16" id="KW-1185">Reference proteome</keyword>
<keyword evidence="5" id="KW-0677">Repeat</keyword>
<proteinExistence type="predicted"/>
<feature type="domain" description="Cadherin" evidence="14">
    <location>
        <begin position="261"/>
        <end position="368"/>
    </location>
</feature>
<dbReference type="SMART" id="SM00112">
    <property type="entry name" value="CA"/>
    <property type="match status" value="6"/>
</dbReference>
<feature type="domain" description="Cadherin" evidence="14">
    <location>
        <begin position="149"/>
        <end position="259"/>
    </location>
</feature>
<dbReference type="GO" id="GO:0005886">
    <property type="term" value="C:plasma membrane"/>
    <property type="evidence" value="ECO:0000318"/>
    <property type="project" value="GO_Central"/>
</dbReference>
<dbReference type="PANTHER" id="PTHR24028:SF328">
    <property type="entry name" value="CADHERIN-3"/>
    <property type="match status" value="1"/>
</dbReference>
<comment type="subcellular location">
    <subcellularLocation>
        <location evidence="1">Cell membrane</location>
        <topology evidence="1">Single-pass type I membrane protein</topology>
    </subcellularLocation>
</comment>
<feature type="compositionally biased region" description="Polar residues" evidence="11">
    <location>
        <begin position="793"/>
        <end position="836"/>
    </location>
</feature>
<reference evidence="15" key="4">
    <citation type="submission" date="2025-09" db="UniProtKB">
        <authorList>
            <consortium name="Ensembl"/>
        </authorList>
    </citation>
    <scope>IDENTIFICATION</scope>
</reference>
<evidence type="ECO:0000256" key="11">
    <source>
        <dbReference type="SAM" id="MobiDB-lite"/>
    </source>
</evidence>
<feature type="compositionally biased region" description="Low complexity" evidence="11">
    <location>
        <begin position="1099"/>
        <end position="1113"/>
    </location>
</feature>
<dbReference type="OMA" id="PHTEWEL"/>
<organism evidence="15 16">
    <name type="scientific">Ciona intestinalis</name>
    <name type="common">Transparent sea squirt</name>
    <name type="synonym">Ascidia intestinalis</name>
    <dbReference type="NCBI Taxonomy" id="7719"/>
    <lineage>
        <taxon>Eukaryota</taxon>
        <taxon>Metazoa</taxon>
        <taxon>Chordata</taxon>
        <taxon>Tunicata</taxon>
        <taxon>Ascidiacea</taxon>
        <taxon>Phlebobranchia</taxon>
        <taxon>Cionidae</taxon>
        <taxon>Ciona</taxon>
    </lineage>
</organism>
<dbReference type="FunFam" id="2.60.40.60:FF:000007">
    <property type="entry name" value="Protocadherin alpha 2"/>
    <property type="match status" value="1"/>
</dbReference>
<feature type="domain" description="Cadherin" evidence="14">
    <location>
        <begin position="62"/>
        <end position="148"/>
    </location>
</feature>
<dbReference type="FunFam" id="2.60.40.60:FF:000380">
    <property type="entry name" value="putative protocadherin beta-18"/>
    <property type="match status" value="1"/>
</dbReference>
<feature type="transmembrane region" description="Helical" evidence="12">
    <location>
        <begin position="741"/>
        <end position="764"/>
    </location>
</feature>
<dbReference type="InterPro" id="IPR050174">
    <property type="entry name" value="Protocadherin/Cadherin-CA"/>
</dbReference>
<keyword evidence="8 12" id="KW-0472">Membrane</keyword>
<dbReference type="InterPro" id="IPR020894">
    <property type="entry name" value="Cadherin_CS"/>
</dbReference>
<evidence type="ECO:0000256" key="8">
    <source>
        <dbReference type="ARBA" id="ARBA00023136"/>
    </source>
</evidence>
<dbReference type="PRINTS" id="PR00205">
    <property type="entry name" value="CADHERIN"/>
</dbReference>
<dbReference type="FunFam" id="2.60.40.60:FF:000423">
    <property type="entry name" value="putative protocadherin beta-18"/>
    <property type="match status" value="1"/>
</dbReference>
<dbReference type="GO" id="GO:0050839">
    <property type="term" value="F:cell adhesion molecule binding"/>
    <property type="evidence" value="ECO:0000318"/>
    <property type="project" value="GO_Central"/>
</dbReference>
<dbReference type="Pfam" id="PF00028">
    <property type="entry name" value="Cadherin"/>
    <property type="match status" value="4"/>
</dbReference>
<feature type="region of interest" description="Disordered" evidence="11">
    <location>
        <begin position="781"/>
        <end position="849"/>
    </location>
</feature>
<feature type="domain" description="Cadherin" evidence="14">
    <location>
        <begin position="375"/>
        <end position="483"/>
    </location>
</feature>
<dbReference type="GO" id="GO:0007156">
    <property type="term" value="P:homophilic cell adhesion via plasma membrane adhesion molecules"/>
    <property type="evidence" value="ECO:0007669"/>
    <property type="project" value="InterPro"/>
</dbReference>
<dbReference type="CDD" id="cd11304">
    <property type="entry name" value="Cadherin_repeat"/>
    <property type="match status" value="5"/>
</dbReference>
<evidence type="ECO:0000256" key="12">
    <source>
        <dbReference type="SAM" id="Phobius"/>
    </source>
</evidence>
<evidence type="ECO:0000259" key="14">
    <source>
        <dbReference type="PROSITE" id="PS50268"/>
    </source>
</evidence>
<dbReference type="Proteomes" id="UP000008144">
    <property type="component" value="Chromosome 9"/>
</dbReference>
<dbReference type="PROSITE" id="PS50268">
    <property type="entry name" value="CADHERIN_2"/>
    <property type="match status" value="6"/>
</dbReference>
<dbReference type="HOGENOM" id="CLU_006480_1_1_1"/>
<dbReference type="FunFam" id="2.60.40.60:FF:000369">
    <property type="entry name" value="putative protocadherin beta-18"/>
    <property type="match status" value="1"/>
</dbReference>
<dbReference type="GO" id="GO:0007155">
    <property type="term" value="P:cell adhesion"/>
    <property type="evidence" value="ECO:0000318"/>
    <property type="project" value="GO_Central"/>
</dbReference>
<dbReference type="AlphaFoldDB" id="F6URN5"/>
<feature type="domain" description="Cadherin" evidence="14">
    <location>
        <begin position="608"/>
        <end position="732"/>
    </location>
</feature>
<dbReference type="GeneTree" id="ENSGT00940000165135"/>
<feature type="chain" id="PRO_5003348306" description="Cadherin domain-containing protein" evidence="13">
    <location>
        <begin position="24"/>
        <end position="1180"/>
    </location>
</feature>
<evidence type="ECO:0000256" key="13">
    <source>
        <dbReference type="SAM" id="SignalP"/>
    </source>
</evidence>
<evidence type="ECO:0000256" key="2">
    <source>
        <dbReference type="ARBA" id="ARBA00022475"/>
    </source>
</evidence>
<dbReference type="InterPro" id="IPR015919">
    <property type="entry name" value="Cadherin-like_sf"/>
</dbReference>
<dbReference type="FunFam" id="2.60.40.60:FF:000521">
    <property type="entry name" value="Protocadherin 20"/>
    <property type="match status" value="1"/>
</dbReference>
<dbReference type="EMBL" id="EAAA01002880">
    <property type="status" value="NOT_ANNOTATED_CDS"/>
    <property type="molecule type" value="Genomic_DNA"/>
</dbReference>
<evidence type="ECO:0000256" key="4">
    <source>
        <dbReference type="ARBA" id="ARBA00022729"/>
    </source>
</evidence>
<feature type="compositionally biased region" description="Basic and acidic residues" evidence="11">
    <location>
        <begin position="908"/>
        <end position="919"/>
    </location>
</feature>
<reference evidence="15" key="2">
    <citation type="journal article" date="2008" name="Genome Biol.">
        <title>Improved genome assembly and evidence-based global gene model set for the chordate Ciona intestinalis: new insight into intron and operon populations.</title>
        <authorList>
            <person name="Satou Y."/>
            <person name="Mineta K."/>
            <person name="Ogasawara M."/>
            <person name="Sasakura Y."/>
            <person name="Shoguchi E."/>
            <person name="Ueno K."/>
            <person name="Yamada L."/>
            <person name="Matsumoto J."/>
            <person name="Wasserscheid J."/>
            <person name="Dewar K."/>
            <person name="Wiley G.B."/>
            <person name="Macmil S.L."/>
            <person name="Roe B.A."/>
            <person name="Zeller R.W."/>
            <person name="Hastings K.E."/>
            <person name="Lemaire P."/>
            <person name="Lindquist E."/>
            <person name="Endo T."/>
            <person name="Hotta K."/>
            <person name="Inaba K."/>
        </authorList>
    </citation>
    <scope>NUCLEOTIDE SEQUENCE [LARGE SCALE GENOMIC DNA]</scope>
    <source>
        <strain evidence="15">wild type</strain>
    </source>
</reference>
<name>F6URN5_CIOIN</name>
<keyword evidence="7 12" id="KW-1133">Transmembrane helix</keyword>
<evidence type="ECO:0000313" key="15">
    <source>
        <dbReference type="Ensembl" id="ENSCINP00000011547.3"/>
    </source>
</evidence>
<evidence type="ECO:0000256" key="3">
    <source>
        <dbReference type="ARBA" id="ARBA00022692"/>
    </source>
</evidence>
<reference evidence="15" key="3">
    <citation type="submission" date="2025-08" db="UniProtKB">
        <authorList>
            <consortium name="Ensembl"/>
        </authorList>
    </citation>
    <scope>IDENTIFICATION</scope>
</reference>
<keyword evidence="2" id="KW-1003">Cell membrane</keyword>
<keyword evidence="4 13" id="KW-0732">Signal</keyword>
<evidence type="ECO:0000256" key="9">
    <source>
        <dbReference type="ARBA" id="ARBA00023180"/>
    </source>
</evidence>
<dbReference type="InterPro" id="IPR002126">
    <property type="entry name" value="Cadherin-like_dom"/>
</dbReference>
<sequence>MNIIVITFAVTLLSIFKFQNTNASNTVSLRVYVNEGNAPGEVVADMSEIFGLLWKDRLDRHFKLLNQKIVSSSSFNLPTSLQQRPHAVALGASNGLMTLRRVVDREVECGQAKECIIKVQAVMLPQRVFSLLNLDIVINDINDNLPKFPHKPIVLNVSESTALAEPVNLDAFQARDLDSGNNSRISYSISPSKPFEVQQGVDEAGRPHLQLLLNAELDYETKSVYHLTLHATDHGKPALSNQVTVRIMVTDSNDHSPVFSTSSELVIELLENQEPGIIQTVHATDRDSGENGRVRYFLGDEPQSVSHQLVTVDENSGEVTLVRNLDREVHDGMRILIEARDSPATNQRTTRMWLVLRVDDDNDNAPVINMNFIVDADGQTAYISEASPVGTYVAYVSATDADHGKNSEVEISIKTLINGNFVSSGHFELAADGLIGTGLELDREVQSIYKVAVIACDAGDKIRCSRNNITVIILDENDHTPVFKKSVYEVTLSEADGIGTSVITVSASDMDSKFAPVWTKNENKQLEISLNGKVTYLIESSDNTFSVDATTGEVTLVRPLDREGQSEWEVRVIARDGGNPYRESFCTLKVTVSDVNDNRPLFIYPAVENSTAHATILRDDVIARIQAIDYDSEKFSKVELSMVSVDGCTNLQGVDGNLPYTYFILDTKTGDLRLNMSTTDLNDVVGTHRIIVKASDNGTPPLEMNTSLIIVVSDTLLLPSQMYHEKEDAPSVPGLAISTNFLIIVISLASATLILLIVITAVVIKCKKDNKKIRTYNCRDAESENGWEEGNTDKAQTVNNSNTNTWSKSVVSHEGSSQITENERLSTQSTENNNKQAKGASNRKPSDISLNFPLHVSSGPMLMTSRQDPATYNVTSSMIRPPSLLTTFSTEGKIAQPRLHGLLPHITSHTDGDSGRGDSDPDTGSYDVVKDIDYLPSYSYVNPDSQSKNMKAVVSNGMGSRCTDDCNKYGHSDACWMPSPTKGQYYASADNEVSRSSCYTQPTFTQANSDIDFQREYNRVLETIEETTPVLESTIGYEYEPEVMRQNVRRSICLSRLASESRLLSQSSEPEVYHSGVLSRQYGLWTDEYQKPIGVRPNSLSASPAPSTGPASSHLSGNSSCPSTVFTHCDTDSKTSSNIVAPKPHYLSMTSRASTLPCENNPNMKETQQIISDIDQLLSE</sequence>
<keyword evidence="9" id="KW-0325">Glycoprotein</keyword>
<evidence type="ECO:0000256" key="1">
    <source>
        <dbReference type="ARBA" id="ARBA00004251"/>
    </source>
</evidence>
<evidence type="ECO:0000256" key="6">
    <source>
        <dbReference type="ARBA" id="ARBA00022837"/>
    </source>
</evidence>
<feature type="domain" description="Cadherin" evidence="14">
    <location>
        <begin position="484"/>
        <end position="602"/>
    </location>
</feature>
<keyword evidence="3 12" id="KW-0812">Transmembrane</keyword>
<feature type="region of interest" description="Disordered" evidence="11">
    <location>
        <begin position="903"/>
        <end position="926"/>
    </location>
</feature>
<dbReference type="PROSITE" id="PS00232">
    <property type="entry name" value="CADHERIN_1"/>
    <property type="match status" value="2"/>
</dbReference>
<dbReference type="Gene3D" id="2.60.40.60">
    <property type="entry name" value="Cadherins"/>
    <property type="match status" value="6"/>
</dbReference>
<keyword evidence="6 10" id="KW-0106">Calcium</keyword>
<reference evidence="16" key="1">
    <citation type="journal article" date="2002" name="Science">
        <title>The draft genome of Ciona intestinalis: insights into chordate and vertebrate origins.</title>
        <authorList>
            <person name="Dehal P."/>
            <person name="Satou Y."/>
            <person name="Campbell R.K."/>
            <person name="Chapman J."/>
            <person name="Degnan B."/>
            <person name="De Tomaso A."/>
            <person name="Davidson B."/>
            <person name="Di Gregorio A."/>
            <person name="Gelpke M."/>
            <person name="Goodstein D.M."/>
            <person name="Harafuji N."/>
            <person name="Hastings K.E."/>
            <person name="Ho I."/>
            <person name="Hotta K."/>
            <person name="Huang W."/>
            <person name="Kawashima T."/>
            <person name="Lemaire P."/>
            <person name="Martinez D."/>
            <person name="Meinertzhagen I.A."/>
            <person name="Necula S."/>
            <person name="Nonaka M."/>
            <person name="Putnam N."/>
            <person name="Rash S."/>
            <person name="Saiga H."/>
            <person name="Satake M."/>
            <person name="Terry A."/>
            <person name="Yamada L."/>
            <person name="Wang H.G."/>
            <person name="Awazu S."/>
            <person name="Azumi K."/>
            <person name="Boore J."/>
            <person name="Branno M."/>
            <person name="Chin-Bow S."/>
            <person name="DeSantis R."/>
            <person name="Doyle S."/>
            <person name="Francino P."/>
            <person name="Keys D.N."/>
            <person name="Haga S."/>
            <person name="Hayashi H."/>
            <person name="Hino K."/>
            <person name="Imai K.S."/>
            <person name="Inaba K."/>
            <person name="Kano S."/>
            <person name="Kobayashi K."/>
            <person name="Kobayashi M."/>
            <person name="Lee B.I."/>
            <person name="Makabe K.W."/>
            <person name="Manohar C."/>
            <person name="Matassi G."/>
            <person name="Medina M."/>
            <person name="Mochizuki Y."/>
            <person name="Mount S."/>
            <person name="Morishita T."/>
            <person name="Miura S."/>
            <person name="Nakayama A."/>
            <person name="Nishizaka S."/>
            <person name="Nomoto H."/>
            <person name="Ohta F."/>
            <person name="Oishi K."/>
            <person name="Rigoutsos I."/>
            <person name="Sano M."/>
            <person name="Sasaki A."/>
            <person name="Sasakura Y."/>
            <person name="Shoguchi E."/>
            <person name="Shin-i T."/>
            <person name="Spagnuolo A."/>
            <person name="Stainier D."/>
            <person name="Suzuki M.M."/>
            <person name="Tassy O."/>
            <person name="Takatori N."/>
            <person name="Tokuoka M."/>
            <person name="Yagi K."/>
            <person name="Yoshizaki F."/>
            <person name="Wada S."/>
            <person name="Zhang C."/>
            <person name="Hyatt P.D."/>
            <person name="Larimer F."/>
            <person name="Detter C."/>
            <person name="Doggett N."/>
            <person name="Glavina T."/>
            <person name="Hawkins T."/>
            <person name="Richardson P."/>
            <person name="Lucas S."/>
            <person name="Kohara Y."/>
            <person name="Levine M."/>
            <person name="Satoh N."/>
            <person name="Rokhsar D.S."/>
        </authorList>
    </citation>
    <scope>NUCLEOTIDE SEQUENCE [LARGE SCALE GENOMIC DNA]</scope>
</reference>
<dbReference type="InParanoid" id="F6URN5"/>
<feature type="region of interest" description="Disordered" evidence="11">
    <location>
        <begin position="1096"/>
        <end position="1118"/>
    </location>
</feature>
<evidence type="ECO:0000313" key="16">
    <source>
        <dbReference type="Proteomes" id="UP000008144"/>
    </source>
</evidence>
<dbReference type="FunFam" id="2.60.40.60:FF:000092">
    <property type="entry name" value="Protocadherin 8"/>
    <property type="match status" value="1"/>
</dbReference>
<dbReference type="SUPFAM" id="SSF49313">
    <property type="entry name" value="Cadherin-like"/>
    <property type="match status" value="5"/>
</dbReference>
<dbReference type="Ensembl" id="ENSCINT00000011547.3">
    <property type="protein sequence ID" value="ENSCINP00000011547.3"/>
    <property type="gene ID" value="ENSCING00000005572.3"/>
</dbReference>
<dbReference type="GO" id="GO:0005509">
    <property type="term" value="F:calcium ion binding"/>
    <property type="evidence" value="ECO:0007669"/>
    <property type="project" value="UniProtKB-UniRule"/>
</dbReference>
<dbReference type="PANTHER" id="PTHR24028">
    <property type="entry name" value="CADHERIN-87A"/>
    <property type="match status" value="1"/>
</dbReference>